<evidence type="ECO:0000256" key="2">
    <source>
        <dbReference type="SAM" id="MobiDB-lite"/>
    </source>
</evidence>
<name>A0ABY8BEX6_9BURK</name>
<proteinExistence type="predicted"/>
<keyword evidence="1" id="KW-0175">Coiled coil</keyword>
<feature type="region of interest" description="Disordered" evidence="2">
    <location>
        <begin position="126"/>
        <end position="149"/>
    </location>
</feature>
<accession>A0ABY8BEX6</accession>
<dbReference type="EMBL" id="CP119083">
    <property type="protein sequence ID" value="WEF32899.1"/>
    <property type="molecule type" value="Genomic_DNA"/>
</dbReference>
<evidence type="ECO:0000256" key="1">
    <source>
        <dbReference type="SAM" id="Coils"/>
    </source>
</evidence>
<dbReference type="RefSeq" id="WP_277415614.1">
    <property type="nucleotide sequence ID" value="NZ_CP119083.1"/>
</dbReference>
<sequence length="267" mass="29546">MCAISLMLAQPAHAVAGAAPKEPLTAAGKAQCQAQLTEFNQSAQVYNGKVDEIKALEAEFNALNAVIEKEQAVVDRRDSAAMEALNAKIDASNKLVERHEQMGRSIEAMASESKLRAAQFREQCENRPVAPLSPPRSQPKDPVCGSTDGAKGVERQIEAALVEMRGDEKRHQAEVDRVYEARAKAQSWGDEKRGKIWLQVLGSPRFMAFEREKRPLVQELMRVLGSKPRNGQEECRLIQRIAATLPAIKAINARQYAFMADEIRVAK</sequence>
<protein>
    <submittedName>
        <fullName evidence="3">Uncharacterized protein</fullName>
    </submittedName>
</protein>
<evidence type="ECO:0000313" key="3">
    <source>
        <dbReference type="EMBL" id="WEF32899.1"/>
    </source>
</evidence>
<keyword evidence="4" id="KW-1185">Reference proteome</keyword>
<feature type="coiled-coil region" evidence="1">
    <location>
        <begin position="53"/>
        <end position="102"/>
    </location>
</feature>
<reference evidence="3 4" key="1">
    <citation type="submission" date="2023-02" db="EMBL/GenBank/DDBJ databases">
        <title>Gemone sequence of Telluria chitinolytica ACM 3522T.</title>
        <authorList>
            <person name="Frediansyah A."/>
            <person name="Miess H."/>
            <person name="Gross H."/>
        </authorList>
    </citation>
    <scope>NUCLEOTIDE SEQUENCE [LARGE SCALE GENOMIC DNA]</scope>
    <source>
        <strain evidence="3 4">ACM 3522</strain>
    </source>
</reference>
<evidence type="ECO:0000313" key="4">
    <source>
        <dbReference type="Proteomes" id="UP001216510"/>
    </source>
</evidence>
<dbReference type="Proteomes" id="UP001216510">
    <property type="component" value="Chromosome"/>
</dbReference>
<gene>
    <name evidence="3" type="ORF">PX653_26480</name>
</gene>
<organism evidence="3 4">
    <name type="scientific">Pseudoduganella chitinolytica</name>
    <dbReference type="NCBI Taxonomy" id="34070"/>
    <lineage>
        <taxon>Bacteria</taxon>
        <taxon>Pseudomonadati</taxon>
        <taxon>Pseudomonadota</taxon>
        <taxon>Betaproteobacteria</taxon>
        <taxon>Burkholderiales</taxon>
        <taxon>Oxalobacteraceae</taxon>
        <taxon>Telluria group</taxon>
        <taxon>Pseudoduganella</taxon>
    </lineage>
</organism>